<evidence type="ECO:0000256" key="8">
    <source>
        <dbReference type="SAM" id="MobiDB-lite"/>
    </source>
</evidence>
<dbReference type="InterPro" id="IPR020846">
    <property type="entry name" value="MFS_dom"/>
</dbReference>
<sequence>MTTYETKPPAEKTMAPGGKEPPDAPSPDSNTRAQPAAITLAEAIRREHELTFRDAIQLYPAAIGWSAFVSIGVIMLAFDPQILGGFFATPRFEQDFGYFFQPDDEYIISASWQSGLCLGNPIGQVFGALFASYPMDRFGRKRTFGACVALTGCLVFIQFFSRALTTLLVGELLGGLVLGCYVVIAPAYASEVCPMALRGHLTSYANLCFVIGQLLGSGVTAATENLDSRWSYSISFALQWFWVVVVLPGMFFVPESPWWLVRQGRLAEAEAVLLRLASSKQLSPSSASGHGTGAKVDIAATLAAITETDGLEQELQAGSTYLDCFRGVNLRRTEIATGVYCTQVLSGIYMINFITVFFTHGGLSTSTAFDMSIGFLATGFVGTIVSWFLILHWGRRTLTLAGLVGLTVLMLLVAILDCVPRPSDGGDRLDWAEAGLLLVWNFVYDLSIGPVCFVIISECSATRVRSKSIAVCTAAQGILGIIMTVAIPYLINPDQANARGKVGFFFGGLSLFCFVWTYFRVPETAGRTYEELDLLFDRRVPARQFKGYQLGAAIEGEK</sequence>
<evidence type="ECO:0000256" key="3">
    <source>
        <dbReference type="ARBA" id="ARBA00022448"/>
    </source>
</evidence>
<evidence type="ECO:0000256" key="4">
    <source>
        <dbReference type="ARBA" id="ARBA00022692"/>
    </source>
</evidence>
<accession>A0ABP0C302</accession>
<organism evidence="11 12">
    <name type="scientific">Sporothrix curviconia</name>
    <dbReference type="NCBI Taxonomy" id="1260050"/>
    <lineage>
        <taxon>Eukaryota</taxon>
        <taxon>Fungi</taxon>
        <taxon>Dikarya</taxon>
        <taxon>Ascomycota</taxon>
        <taxon>Pezizomycotina</taxon>
        <taxon>Sordariomycetes</taxon>
        <taxon>Sordariomycetidae</taxon>
        <taxon>Ophiostomatales</taxon>
        <taxon>Ophiostomataceae</taxon>
        <taxon>Sporothrix</taxon>
    </lineage>
</organism>
<evidence type="ECO:0000256" key="7">
    <source>
        <dbReference type="RuleBase" id="RU003346"/>
    </source>
</evidence>
<keyword evidence="4 9" id="KW-0812">Transmembrane</keyword>
<feature type="transmembrane region" description="Helical" evidence="9">
    <location>
        <begin position="398"/>
        <end position="416"/>
    </location>
</feature>
<dbReference type="InterPro" id="IPR003663">
    <property type="entry name" value="Sugar/inositol_transpt"/>
</dbReference>
<dbReference type="NCBIfam" id="TIGR00879">
    <property type="entry name" value="SP"/>
    <property type="match status" value="1"/>
</dbReference>
<evidence type="ECO:0000256" key="6">
    <source>
        <dbReference type="ARBA" id="ARBA00023136"/>
    </source>
</evidence>
<comment type="caution">
    <text evidence="11">The sequence shown here is derived from an EMBL/GenBank/DDBJ whole genome shotgun (WGS) entry which is preliminary data.</text>
</comment>
<keyword evidence="3 7" id="KW-0813">Transport</keyword>
<feature type="transmembrane region" description="Helical" evidence="9">
    <location>
        <begin position="436"/>
        <end position="456"/>
    </location>
</feature>
<comment type="subcellular location">
    <subcellularLocation>
        <location evidence="1">Membrane</location>
        <topology evidence="1">Multi-pass membrane protein</topology>
    </subcellularLocation>
</comment>
<dbReference type="Pfam" id="PF00083">
    <property type="entry name" value="Sugar_tr"/>
    <property type="match status" value="1"/>
</dbReference>
<feature type="transmembrane region" description="Helical" evidence="9">
    <location>
        <begin position="106"/>
        <end position="131"/>
    </location>
</feature>
<dbReference type="SUPFAM" id="SSF103473">
    <property type="entry name" value="MFS general substrate transporter"/>
    <property type="match status" value="1"/>
</dbReference>
<feature type="transmembrane region" description="Helical" evidence="9">
    <location>
        <begin position="143"/>
        <end position="161"/>
    </location>
</feature>
<dbReference type="InterPro" id="IPR036259">
    <property type="entry name" value="MFS_trans_sf"/>
</dbReference>
<feature type="transmembrane region" description="Helical" evidence="9">
    <location>
        <begin position="335"/>
        <end position="359"/>
    </location>
</feature>
<dbReference type="Gene3D" id="1.20.1250.20">
    <property type="entry name" value="MFS general substrate transporter like domains"/>
    <property type="match status" value="1"/>
</dbReference>
<feature type="transmembrane region" description="Helical" evidence="9">
    <location>
        <begin position="234"/>
        <end position="253"/>
    </location>
</feature>
<dbReference type="InterPro" id="IPR005829">
    <property type="entry name" value="Sugar_transporter_CS"/>
</dbReference>
<keyword evidence="12" id="KW-1185">Reference proteome</keyword>
<reference evidence="11 12" key="1">
    <citation type="submission" date="2024-01" db="EMBL/GenBank/DDBJ databases">
        <authorList>
            <person name="Allen C."/>
            <person name="Tagirdzhanova G."/>
        </authorList>
    </citation>
    <scope>NUCLEOTIDE SEQUENCE [LARGE SCALE GENOMIC DNA]</scope>
</reference>
<dbReference type="InterPro" id="IPR050360">
    <property type="entry name" value="MFS_Sugar_Transporters"/>
</dbReference>
<comment type="similarity">
    <text evidence="2 7">Belongs to the major facilitator superfamily. Sugar transporter (TC 2.A.1.1) family.</text>
</comment>
<evidence type="ECO:0000256" key="1">
    <source>
        <dbReference type="ARBA" id="ARBA00004141"/>
    </source>
</evidence>
<dbReference type="PANTHER" id="PTHR48022">
    <property type="entry name" value="PLASTIDIC GLUCOSE TRANSPORTER 4"/>
    <property type="match status" value="1"/>
</dbReference>
<keyword evidence="6 9" id="KW-0472">Membrane</keyword>
<feature type="region of interest" description="Disordered" evidence="8">
    <location>
        <begin position="1"/>
        <end position="33"/>
    </location>
</feature>
<feature type="transmembrane region" description="Helical" evidence="9">
    <location>
        <begin position="201"/>
        <end position="222"/>
    </location>
</feature>
<evidence type="ECO:0000256" key="9">
    <source>
        <dbReference type="SAM" id="Phobius"/>
    </source>
</evidence>
<evidence type="ECO:0000259" key="10">
    <source>
        <dbReference type="PROSITE" id="PS50850"/>
    </source>
</evidence>
<keyword evidence="5 9" id="KW-1133">Transmembrane helix</keyword>
<feature type="transmembrane region" description="Helical" evidence="9">
    <location>
        <begin position="371"/>
        <end position="391"/>
    </location>
</feature>
<evidence type="ECO:0000313" key="12">
    <source>
        <dbReference type="Proteomes" id="UP001642405"/>
    </source>
</evidence>
<evidence type="ECO:0000256" key="2">
    <source>
        <dbReference type="ARBA" id="ARBA00010992"/>
    </source>
</evidence>
<dbReference type="PANTHER" id="PTHR48022:SF83">
    <property type="entry name" value="MAJOR FACILITATOR SUPERFAMILY (MFS) PROFILE DOMAIN-CONTAINING PROTEIN"/>
    <property type="match status" value="1"/>
</dbReference>
<dbReference type="PROSITE" id="PS00216">
    <property type="entry name" value="SUGAR_TRANSPORT_1"/>
    <property type="match status" value="1"/>
</dbReference>
<proteinExistence type="inferred from homology"/>
<dbReference type="Proteomes" id="UP001642405">
    <property type="component" value="Unassembled WGS sequence"/>
</dbReference>
<name>A0ABP0C302_9PEZI</name>
<feature type="transmembrane region" description="Helical" evidence="9">
    <location>
        <begin position="167"/>
        <end position="189"/>
    </location>
</feature>
<dbReference type="EMBL" id="CAWUHB010000036">
    <property type="protein sequence ID" value="CAK7226377.1"/>
    <property type="molecule type" value="Genomic_DNA"/>
</dbReference>
<protein>
    <recommendedName>
        <fullName evidence="10">Major facilitator superfamily (MFS) profile domain-containing protein</fullName>
    </recommendedName>
</protein>
<gene>
    <name evidence="11" type="ORF">SCUCBS95973_006179</name>
</gene>
<evidence type="ECO:0000313" key="11">
    <source>
        <dbReference type="EMBL" id="CAK7226377.1"/>
    </source>
</evidence>
<feature type="transmembrane region" description="Helical" evidence="9">
    <location>
        <begin position="468"/>
        <end position="490"/>
    </location>
</feature>
<feature type="transmembrane region" description="Helical" evidence="9">
    <location>
        <begin position="502"/>
        <end position="519"/>
    </location>
</feature>
<feature type="domain" description="Major facilitator superfamily (MFS) profile" evidence="10">
    <location>
        <begin position="65"/>
        <end position="525"/>
    </location>
</feature>
<dbReference type="PROSITE" id="PS50850">
    <property type="entry name" value="MFS"/>
    <property type="match status" value="1"/>
</dbReference>
<feature type="transmembrane region" description="Helical" evidence="9">
    <location>
        <begin position="58"/>
        <end position="78"/>
    </location>
</feature>
<evidence type="ECO:0000256" key="5">
    <source>
        <dbReference type="ARBA" id="ARBA00022989"/>
    </source>
</evidence>
<dbReference type="InterPro" id="IPR005828">
    <property type="entry name" value="MFS_sugar_transport-like"/>
</dbReference>